<dbReference type="InterPro" id="IPR000873">
    <property type="entry name" value="AMP-dep_synth/lig_dom"/>
</dbReference>
<keyword evidence="3" id="KW-0436">Ligase</keyword>
<dbReference type="EMBL" id="CP066681">
    <property type="protein sequence ID" value="QQG35536.1"/>
    <property type="molecule type" value="Genomic_DNA"/>
</dbReference>
<feature type="domain" description="AMP-binding enzyme C-terminal" evidence="2">
    <location>
        <begin position="466"/>
        <end position="542"/>
    </location>
</feature>
<dbReference type="InterPro" id="IPR020845">
    <property type="entry name" value="AMP-binding_CS"/>
</dbReference>
<evidence type="ECO:0000259" key="2">
    <source>
        <dbReference type="Pfam" id="PF13193"/>
    </source>
</evidence>
<dbReference type="AlphaFoldDB" id="A0A7T5UG60"/>
<evidence type="ECO:0000313" key="3">
    <source>
        <dbReference type="EMBL" id="QQG35536.1"/>
    </source>
</evidence>
<protein>
    <submittedName>
        <fullName evidence="3">Long-chain fatty acid--CoA ligase</fullName>
    </submittedName>
</protein>
<dbReference type="SUPFAM" id="SSF56801">
    <property type="entry name" value="Acetyl-CoA synthetase-like"/>
    <property type="match status" value="1"/>
</dbReference>
<dbReference type="Proteomes" id="UP000595362">
    <property type="component" value="Chromosome"/>
</dbReference>
<dbReference type="PROSITE" id="PS00455">
    <property type="entry name" value="AMP_BINDING"/>
    <property type="match status" value="1"/>
</dbReference>
<dbReference type="InterPro" id="IPR025110">
    <property type="entry name" value="AMP-bd_C"/>
</dbReference>
<dbReference type="PANTHER" id="PTHR24096">
    <property type="entry name" value="LONG-CHAIN-FATTY-ACID--COA LIGASE"/>
    <property type="match status" value="1"/>
</dbReference>
<dbReference type="Gene3D" id="3.30.300.30">
    <property type="match status" value="1"/>
</dbReference>
<evidence type="ECO:0000313" key="4">
    <source>
        <dbReference type="Proteomes" id="UP000595362"/>
    </source>
</evidence>
<name>A0A7T5UG60_9BACT</name>
<dbReference type="CDD" id="cd05936">
    <property type="entry name" value="FC-FACS_FadD_like"/>
    <property type="match status" value="1"/>
</dbReference>
<dbReference type="Gene3D" id="3.40.50.12780">
    <property type="entry name" value="N-terminal domain of ligase-like"/>
    <property type="match status" value="1"/>
</dbReference>
<dbReference type="GO" id="GO:0016405">
    <property type="term" value="F:CoA-ligase activity"/>
    <property type="evidence" value="ECO:0007669"/>
    <property type="project" value="TreeGrafter"/>
</dbReference>
<sequence length="558" mass="60599">MQHNALASVDNYSSSAAYAWQSHYPAGIKWDAAIPAAPVYKILDDAAAAYPARPAINCEGEHMTYAELGNLVNRIACGLQNLGVTKGIKVGLFLPNTPYTVAFYYGILKAGGTVVNYNPLYVERELIHQIEDSETDYLVTTDNPALFNKADHVLNNSRLKGLILCPVPGDKAAIPDSGSYIRYESLSRNDGKVAPLAINPHEDIAVLQYTGGTTGSPKGAMLTHANLYANMWQIMLWHKPLAVPGQERIVCVLPLFHVFAMTVVMNMSIQLGMEIIIVPKFVPTEMINLLKLKQPTFFPAVPAIYNALTAHPASADLDLSHVKFCLSGGAPLPGGVKKAFEERTGAKVGEGYGLTEASPVVTCNPIAGKIKVGSIGMPIPGTLVEIISIEDGKTTVPVGEHGEVCISGPQVMKGYYNKPEDTASTIRNGRLHTGDVGYIDSEGYVHLVDRLKDLIIVRGYNVYPTQVEEAISMHPSVQECIVAGVPDEERGETVWAWIKPKDGQPLTEQEVQNFLQDKISPIEIPRKVIIRDTPLPKTAVGKLSRKLLLEEAGLRTTS</sequence>
<reference evidence="3 4" key="1">
    <citation type="submission" date="2020-07" db="EMBL/GenBank/DDBJ databases">
        <title>Huge and variable diversity of episymbiotic CPR bacteria and DPANN archaea in groundwater ecosystems.</title>
        <authorList>
            <person name="He C.Y."/>
            <person name="Keren R."/>
            <person name="Whittaker M."/>
            <person name="Farag I.F."/>
            <person name="Doudna J."/>
            <person name="Cate J.H.D."/>
            <person name="Banfield J.F."/>
        </authorList>
    </citation>
    <scope>NUCLEOTIDE SEQUENCE [LARGE SCALE GENOMIC DNA]</scope>
    <source>
        <strain evidence="3">NC_groundwater_70_Ag_B-0.1um_54_66</strain>
    </source>
</reference>
<accession>A0A7T5UG60</accession>
<proteinExistence type="predicted"/>
<dbReference type="InterPro" id="IPR042099">
    <property type="entry name" value="ANL_N_sf"/>
</dbReference>
<dbReference type="Pfam" id="PF00501">
    <property type="entry name" value="AMP-binding"/>
    <property type="match status" value="1"/>
</dbReference>
<gene>
    <name evidence="3" type="ORF">HYS17_08370</name>
</gene>
<feature type="domain" description="AMP-dependent synthetase/ligase" evidence="1">
    <location>
        <begin position="44"/>
        <end position="416"/>
    </location>
</feature>
<dbReference type="Pfam" id="PF13193">
    <property type="entry name" value="AMP-binding_C"/>
    <property type="match status" value="1"/>
</dbReference>
<dbReference type="InterPro" id="IPR045851">
    <property type="entry name" value="AMP-bd_C_sf"/>
</dbReference>
<organism evidence="3 4">
    <name type="scientific">Micavibrio aeruginosavorus</name>
    <dbReference type="NCBI Taxonomy" id="349221"/>
    <lineage>
        <taxon>Bacteria</taxon>
        <taxon>Pseudomonadati</taxon>
        <taxon>Bdellovibrionota</taxon>
        <taxon>Bdellovibrionia</taxon>
        <taxon>Bdellovibrionales</taxon>
        <taxon>Pseudobdellovibrionaceae</taxon>
        <taxon>Micavibrio</taxon>
    </lineage>
</organism>
<evidence type="ECO:0000259" key="1">
    <source>
        <dbReference type="Pfam" id="PF00501"/>
    </source>
</evidence>